<dbReference type="STRING" id="589385.SAMN05421504_105407"/>
<evidence type="ECO:0000259" key="1">
    <source>
        <dbReference type="Pfam" id="PF00350"/>
    </source>
</evidence>
<protein>
    <submittedName>
        <fullName evidence="2">Dynamin family protein</fullName>
    </submittedName>
</protein>
<dbReference type="Gene3D" id="3.40.50.300">
    <property type="entry name" value="P-loop containing nucleotide triphosphate hydrolases"/>
    <property type="match status" value="1"/>
</dbReference>
<name>A0A1H3JH44_9PSEU</name>
<feature type="domain" description="Dynamin N-terminal" evidence="1">
    <location>
        <begin position="43"/>
        <end position="185"/>
    </location>
</feature>
<dbReference type="AlphaFoldDB" id="A0A1H3JH44"/>
<keyword evidence="3" id="KW-1185">Reference proteome</keyword>
<reference evidence="2 3" key="1">
    <citation type="submission" date="2016-10" db="EMBL/GenBank/DDBJ databases">
        <authorList>
            <person name="de Groot N.N."/>
        </authorList>
    </citation>
    <scope>NUCLEOTIDE SEQUENCE [LARGE SCALE GENOMIC DNA]</scope>
    <source>
        <strain evidence="2 3">CPCC 202699</strain>
    </source>
</reference>
<accession>A0A1H3JH44</accession>
<evidence type="ECO:0000313" key="2">
    <source>
        <dbReference type="EMBL" id="SDY39236.1"/>
    </source>
</evidence>
<dbReference type="Pfam" id="PF00350">
    <property type="entry name" value="Dynamin_N"/>
    <property type="match status" value="1"/>
</dbReference>
<dbReference type="Proteomes" id="UP000199515">
    <property type="component" value="Unassembled WGS sequence"/>
</dbReference>
<dbReference type="SUPFAM" id="SSF52540">
    <property type="entry name" value="P-loop containing nucleoside triphosphate hydrolases"/>
    <property type="match status" value="1"/>
</dbReference>
<dbReference type="InterPro" id="IPR045063">
    <property type="entry name" value="Dynamin_N"/>
</dbReference>
<dbReference type="RefSeq" id="WP_091292623.1">
    <property type="nucleotide sequence ID" value="NZ_FNON01000005.1"/>
</dbReference>
<dbReference type="PANTHER" id="PTHR43681:SF1">
    <property type="entry name" value="SARCALUMENIN"/>
    <property type="match status" value="1"/>
</dbReference>
<dbReference type="EMBL" id="FNON01000005">
    <property type="protein sequence ID" value="SDY39236.1"/>
    <property type="molecule type" value="Genomic_DNA"/>
</dbReference>
<dbReference type="InterPro" id="IPR027417">
    <property type="entry name" value="P-loop_NTPase"/>
</dbReference>
<dbReference type="InterPro" id="IPR051943">
    <property type="entry name" value="TRAFAC_Dynamin-like_GTPase"/>
</dbReference>
<sequence>MNAPAWLHLVDDTIRVCAEHRRADLAQRLLDRRSALLDPKLRILVVGGPGQGKSQLINALVNAPVCAVGDDITTLAPAIVEHAAQPVATIVLDETRKAIEAGDSASVPVESATRQANQQAASARGAVVRTQIGLPRELLAAGLVLVDTPASGDYTLAEIWRADAVLMVSDCTHELTAQELDLLTKLTQLCPTVAIALTKIDLVPDWREVAERNRTRLARAGLSATLIPVSATLRLVAAKTGDRDLNAESGFGELVKCLHQDWLGQSQLLTLRSAAALAAITVEQVAAPLHEEYAATQQPETGDAVARWHAAGKRMEDLNRDSARWQTMLTDEVSDLLSDLEFDLRDRTRRILREVDEYFDAADPIRTWDGFEEWLRGHLTEVAETNFGWLLDRFGHIAEKIVRQVAPDRPDLLRDALAVGDLAEQDLGLRMPSVEKFGIGQKLFVGMRGSYSGLLMFGLATTLAGFPLINPISLGAGAAFGAKSVFEERGHRLKRRQASAKTAAQRHVDDFFLTYGKESKDTARVLHRALRDRFTAFAAAQRAEINESARALKQVIDEDVARRTKRAQEIKAGMDELAALRKRVRDMGMARPRGLIA</sequence>
<dbReference type="PANTHER" id="PTHR43681">
    <property type="entry name" value="TRANSMEMBRANE GTPASE FZO"/>
    <property type="match status" value="1"/>
</dbReference>
<dbReference type="OrthoDB" id="3798616at2"/>
<gene>
    <name evidence="2" type="ORF">SAMN05421504_105407</name>
</gene>
<proteinExistence type="predicted"/>
<evidence type="ECO:0000313" key="3">
    <source>
        <dbReference type="Proteomes" id="UP000199515"/>
    </source>
</evidence>
<organism evidence="2 3">
    <name type="scientific">Amycolatopsis xylanica</name>
    <dbReference type="NCBI Taxonomy" id="589385"/>
    <lineage>
        <taxon>Bacteria</taxon>
        <taxon>Bacillati</taxon>
        <taxon>Actinomycetota</taxon>
        <taxon>Actinomycetes</taxon>
        <taxon>Pseudonocardiales</taxon>
        <taxon>Pseudonocardiaceae</taxon>
        <taxon>Amycolatopsis</taxon>
    </lineage>
</organism>